<keyword evidence="3" id="KW-1185">Reference proteome</keyword>
<accession>A0A812JD32</accession>
<evidence type="ECO:0000313" key="2">
    <source>
        <dbReference type="EMBL" id="CAE7203522.1"/>
    </source>
</evidence>
<reference evidence="2" key="1">
    <citation type="submission" date="2021-02" db="EMBL/GenBank/DDBJ databases">
        <authorList>
            <person name="Dougan E. K."/>
            <person name="Rhodes N."/>
            <person name="Thang M."/>
            <person name="Chan C."/>
        </authorList>
    </citation>
    <scope>NUCLEOTIDE SEQUENCE</scope>
</reference>
<dbReference type="Proteomes" id="UP000649617">
    <property type="component" value="Unassembled WGS sequence"/>
</dbReference>
<dbReference type="Pfam" id="PF10768">
    <property type="entry name" value="FliX"/>
    <property type="match status" value="1"/>
</dbReference>
<sequence length="136" mass="14385">MKIDPLSGLRAQTVRRKERSSGGGSAFADALKGGAERASHTAGAPGVGALDTLLTLQQAPDALAGRAKARKRGEDLLDELDRLRVGLLMGRVSLAGLKRLQALLGQARPQVDDPRIEQVLDEIETRAAVELAKLGQ</sequence>
<dbReference type="AlphaFoldDB" id="A0A812JD32"/>
<name>A0A812JD32_SYMPI</name>
<gene>
    <name evidence="2" type="primary">fliX</name>
    <name evidence="2" type="ORF">SPIL2461_LOCUS1892</name>
</gene>
<evidence type="ECO:0000256" key="1">
    <source>
        <dbReference type="SAM" id="MobiDB-lite"/>
    </source>
</evidence>
<dbReference type="EMBL" id="CAJNIZ010001942">
    <property type="protein sequence ID" value="CAE7203522.1"/>
    <property type="molecule type" value="Genomic_DNA"/>
</dbReference>
<organism evidence="2 3">
    <name type="scientific">Symbiodinium pilosum</name>
    <name type="common">Dinoflagellate</name>
    <dbReference type="NCBI Taxonomy" id="2952"/>
    <lineage>
        <taxon>Eukaryota</taxon>
        <taxon>Sar</taxon>
        <taxon>Alveolata</taxon>
        <taxon>Dinophyceae</taxon>
        <taxon>Suessiales</taxon>
        <taxon>Symbiodiniaceae</taxon>
        <taxon>Symbiodinium</taxon>
    </lineage>
</organism>
<evidence type="ECO:0000313" key="3">
    <source>
        <dbReference type="Proteomes" id="UP000649617"/>
    </source>
</evidence>
<dbReference type="OrthoDB" id="10323266at2759"/>
<protein>
    <submittedName>
        <fullName evidence="2">FliX protein</fullName>
    </submittedName>
</protein>
<comment type="caution">
    <text evidence="2">The sequence shown here is derived from an EMBL/GenBank/DDBJ whole genome shotgun (WGS) entry which is preliminary data.</text>
</comment>
<proteinExistence type="predicted"/>
<dbReference type="InterPro" id="IPR019704">
    <property type="entry name" value="Flagellar_assmbl_FliX_class2"/>
</dbReference>
<feature type="region of interest" description="Disordered" evidence="1">
    <location>
        <begin position="1"/>
        <end position="44"/>
    </location>
</feature>